<name>A0A9P4IJS0_9PEZI</name>
<keyword evidence="2" id="KW-0342">GTP-binding</keyword>
<dbReference type="EMBL" id="ML978123">
    <property type="protein sequence ID" value="KAF2101268.1"/>
    <property type="molecule type" value="Genomic_DNA"/>
</dbReference>
<keyword evidence="6" id="KW-1185">Reference proteome</keyword>
<protein>
    <recommendedName>
        <fullName evidence="7">Dynamin family protein</fullName>
    </recommendedName>
</protein>
<feature type="domain" description="GED" evidence="3">
    <location>
        <begin position="613"/>
        <end position="704"/>
    </location>
</feature>
<dbReference type="InterPro" id="IPR000375">
    <property type="entry name" value="Dynamin_stalk"/>
</dbReference>
<evidence type="ECO:0000313" key="6">
    <source>
        <dbReference type="Proteomes" id="UP000799772"/>
    </source>
</evidence>
<dbReference type="Gene3D" id="3.40.50.300">
    <property type="entry name" value="P-loop containing nucleotide triphosphate hydrolases"/>
    <property type="match status" value="1"/>
</dbReference>
<dbReference type="OrthoDB" id="415706at2759"/>
<organism evidence="5 6">
    <name type="scientific">Rhizodiscina lignyota</name>
    <dbReference type="NCBI Taxonomy" id="1504668"/>
    <lineage>
        <taxon>Eukaryota</taxon>
        <taxon>Fungi</taxon>
        <taxon>Dikarya</taxon>
        <taxon>Ascomycota</taxon>
        <taxon>Pezizomycotina</taxon>
        <taxon>Dothideomycetes</taxon>
        <taxon>Pleosporomycetidae</taxon>
        <taxon>Aulographales</taxon>
        <taxon>Rhizodiscinaceae</taxon>
        <taxon>Rhizodiscina</taxon>
    </lineage>
</organism>
<dbReference type="SUPFAM" id="SSF52540">
    <property type="entry name" value="P-loop containing nucleoside triphosphate hydrolases"/>
    <property type="match status" value="1"/>
</dbReference>
<dbReference type="PRINTS" id="PR00195">
    <property type="entry name" value="DYNAMIN"/>
</dbReference>
<dbReference type="InterPro" id="IPR030381">
    <property type="entry name" value="G_DYNAMIN_dom"/>
</dbReference>
<feature type="domain" description="Dynamin-type G" evidence="4">
    <location>
        <begin position="34"/>
        <end position="323"/>
    </location>
</feature>
<comment type="caution">
    <text evidence="5">The sequence shown here is derived from an EMBL/GenBank/DDBJ whole genome shotgun (WGS) entry which is preliminary data.</text>
</comment>
<dbReference type="GO" id="GO:0005739">
    <property type="term" value="C:mitochondrion"/>
    <property type="evidence" value="ECO:0007669"/>
    <property type="project" value="TreeGrafter"/>
</dbReference>
<dbReference type="GO" id="GO:0016559">
    <property type="term" value="P:peroxisome fission"/>
    <property type="evidence" value="ECO:0007669"/>
    <property type="project" value="TreeGrafter"/>
</dbReference>
<dbReference type="GO" id="GO:0005874">
    <property type="term" value="C:microtubule"/>
    <property type="evidence" value="ECO:0007669"/>
    <property type="project" value="TreeGrafter"/>
</dbReference>
<dbReference type="PROSITE" id="PS51388">
    <property type="entry name" value="GED"/>
    <property type="match status" value="1"/>
</dbReference>
<sequence length="716" mass="81340">MTPNTNSLTTLQSADTKKVLDVIDELRSQGISEYVELPQIIVCGEQSSGKSSVLEAISDMPFPTKDTVCTRFATEVILRHNETSTFKSSIVKSLVSEQIKEQERIQVLDDLQGIEHIARISLSRAIEKAEAQMGIRDGEKTFSSDILRIDLSGPNHPNLTLVDLPGLYQAGSKYQSEADADVVKSLVLSYMKNERSIILAVVSARNDFNNQAVTRLARRIDPSGERTLGLITKPDTLHPGSESEEFYVRLAQNNEVHFKLGWHVLRNRDFPERNITLAARNRKEKQFFQEGVWTAVDPGSLGIDFLKERLSQVLRDHIISQLPNVIQQIDNGIRECEPRLASLGAARSTVSQQRRYLLEVSRLFNERLKDTIDGTYTHPFFEDAMTENGYQKRLRAVIQNTLTTFAEDIRARGHTYDILEANNDDHSSHDDHGHMQRITREAYLVQAINRLRRSRGRELSGLFNPLFVGDLFHEQCRPWEEMVTECIKVIVNATYTVLCTILQDTSDEHTKARLLALWINPRMDVIKCEVDAKMAAILHSHRFGHPITYNNELTNIVQEMQEKRREKELNCALSAFFGDGWLLAGRQTYALNVASFKQTLLSNLQVSMDEYASSCATDFMQAYYRVAREDLIKTVSTAIIEECVVQKLSSLFSAESVLDMDDSHIHSIAAESQRSAVQRQKLTEKMETLEKGLTILRDFQKLDLNPQSCTPIFRSQ</sequence>
<evidence type="ECO:0008006" key="7">
    <source>
        <dbReference type="Google" id="ProtNLM"/>
    </source>
</evidence>
<dbReference type="Proteomes" id="UP000799772">
    <property type="component" value="Unassembled WGS sequence"/>
</dbReference>
<dbReference type="InterPro" id="IPR020850">
    <property type="entry name" value="GED_dom"/>
</dbReference>
<dbReference type="GO" id="GO:0016020">
    <property type="term" value="C:membrane"/>
    <property type="evidence" value="ECO:0007669"/>
    <property type="project" value="TreeGrafter"/>
</dbReference>
<dbReference type="CDD" id="cd08771">
    <property type="entry name" value="DLP_1"/>
    <property type="match status" value="1"/>
</dbReference>
<dbReference type="InterPro" id="IPR027417">
    <property type="entry name" value="P-loop_NTPase"/>
</dbReference>
<evidence type="ECO:0000259" key="4">
    <source>
        <dbReference type="PROSITE" id="PS51718"/>
    </source>
</evidence>
<dbReference type="PANTHER" id="PTHR11566">
    <property type="entry name" value="DYNAMIN"/>
    <property type="match status" value="1"/>
</dbReference>
<evidence type="ECO:0000256" key="2">
    <source>
        <dbReference type="ARBA" id="ARBA00023134"/>
    </source>
</evidence>
<dbReference type="GO" id="GO:0008017">
    <property type="term" value="F:microtubule binding"/>
    <property type="evidence" value="ECO:0007669"/>
    <property type="project" value="TreeGrafter"/>
</dbReference>
<keyword evidence="1" id="KW-0547">Nucleotide-binding</keyword>
<dbReference type="InterPro" id="IPR022812">
    <property type="entry name" value="Dynamin"/>
</dbReference>
<dbReference type="PANTHER" id="PTHR11566:SF149">
    <property type="entry name" value="GTPASE, PUTATIVE (AFU_ORTHOLOGUE AFUA_6G11890)-RELATED"/>
    <property type="match status" value="1"/>
</dbReference>
<dbReference type="GO" id="GO:0000266">
    <property type="term" value="P:mitochondrial fission"/>
    <property type="evidence" value="ECO:0007669"/>
    <property type="project" value="TreeGrafter"/>
</dbReference>
<proteinExistence type="predicted"/>
<gene>
    <name evidence="5" type="ORF">NA57DRAFT_34762</name>
</gene>
<evidence type="ECO:0000313" key="5">
    <source>
        <dbReference type="EMBL" id="KAF2101268.1"/>
    </source>
</evidence>
<evidence type="ECO:0000259" key="3">
    <source>
        <dbReference type="PROSITE" id="PS51388"/>
    </source>
</evidence>
<dbReference type="Pfam" id="PF00350">
    <property type="entry name" value="Dynamin_N"/>
    <property type="match status" value="1"/>
</dbReference>
<dbReference type="GO" id="GO:0005525">
    <property type="term" value="F:GTP binding"/>
    <property type="evidence" value="ECO:0007669"/>
    <property type="project" value="InterPro"/>
</dbReference>
<dbReference type="SMART" id="SM00053">
    <property type="entry name" value="DYNc"/>
    <property type="match status" value="1"/>
</dbReference>
<dbReference type="GO" id="GO:0006897">
    <property type="term" value="P:endocytosis"/>
    <property type="evidence" value="ECO:0007669"/>
    <property type="project" value="TreeGrafter"/>
</dbReference>
<dbReference type="GO" id="GO:0003924">
    <property type="term" value="F:GTPase activity"/>
    <property type="evidence" value="ECO:0007669"/>
    <property type="project" value="InterPro"/>
</dbReference>
<dbReference type="InterPro" id="IPR001401">
    <property type="entry name" value="Dynamin_GTPase"/>
</dbReference>
<dbReference type="GO" id="GO:0048312">
    <property type="term" value="P:intracellular distribution of mitochondria"/>
    <property type="evidence" value="ECO:0007669"/>
    <property type="project" value="TreeGrafter"/>
</dbReference>
<evidence type="ECO:0000256" key="1">
    <source>
        <dbReference type="ARBA" id="ARBA00022741"/>
    </source>
</evidence>
<dbReference type="PROSITE" id="PS51718">
    <property type="entry name" value="G_DYNAMIN_2"/>
    <property type="match status" value="1"/>
</dbReference>
<dbReference type="AlphaFoldDB" id="A0A9P4IJS0"/>
<dbReference type="InterPro" id="IPR045063">
    <property type="entry name" value="Dynamin_N"/>
</dbReference>
<accession>A0A9P4IJS0</accession>
<dbReference type="Pfam" id="PF01031">
    <property type="entry name" value="Dynamin_M"/>
    <property type="match status" value="1"/>
</dbReference>
<dbReference type="FunFam" id="3.40.50.300:FF:001425">
    <property type="entry name" value="Dynamin GTPase, putative"/>
    <property type="match status" value="1"/>
</dbReference>
<reference evidence="5" key="1">
    <citation type="journal article" date="2020" name="Stud. Mycol.">
        <title>101 Dothideomycetes genomes: a test case for predicting lifestyles and emergence of pathogens.</title>
        <authorList>
            <person name="Haridas S."/>
            <person name="Albert R."/>
            <person name="Binder M."/>
            <person name="Bloem J."/>
            <person name="Labutti K."/>
            <person name="Salamov A."/>
            <person name="Andreopoulos B."/>
            <person name="Baker S."/>
            <person name="Barry K."/>
            <person name="Bills G."/>
            <person name="Bluhm B."/>
            <person name="Cannon C."/>
            <person name="Castanera R."/>
            <person name="Culley D."/>
            <person name="Daum C."/>
            <person name="Ezra D."/>
            <person name="Gonzalez J."/>
            <person name="Henrissat B."/>
            <person name="Kuo A."/>
            <person name="Liang C."/>
            <person name="Lipzen A."/>
            <person name="Lutzoni F."/>
            <person name="Magnuson J."/>
            <person name="Mondo S."/>
            <person name="Nolan M."/>
            <person name="Ohm R."/>
            <person name="Pangilinan J."/>
            <person name="Park H.-J."/>
            <person name="Ramirez L."/>
            <person name="Alfaro M."/>
            <person name="Sun H."/>
            <person name="Tritt A."/>
            <person name="Yoshinaga Y."/>
            <person name="Zwiers L.-H."/>
            <person name="Turgeon B."/>
            <person name="Goodwin S."/>
            <person name="Spatafora J."/>
            <person name="Crous P."/>
            <person name="Grigoriev I."/>
        </authorList>
    </citation>
    <scope>NUCLEOTIDE SEQUENCE</scope>
    <source>
        <strain evidence="5">CBS 133067</strain>
    </source>
</reference>